<feature type="compositionally biased region" description="Pro residues" evidence="1">
    <location>
        <begin position="358"/>
        <end position="367"/>
    </location>
</feature>
<keyword evidence="3" id="KW-1185">Reference proteome</keyword>
<name>A0ABR3JLS5_9AGAR</name>
<comment type="caution">
    <text evidence="2">The sequence shown here is derived from an EMBL/GenBank/DDBJ whole genome shotgun (WGS) entry which is preliminary data.</text>
</comment>
<gene>
    <name evidence="2" type="ORF">HGRIS_002467</name>
</gene>
<dbReference type="PANTHER" id="PTHR15237:SF0">
    <property type="entry name" value="CELL CYCLE CHECKPOINT CONTROL PROTEIN"/>
    <property type="match status" value="1"/>
</dbReference>
<feature type="compositionally biased region" description="Polar residues" evidence="1">
    <location>
        <begin position="297"/>
        <end position="316"/>
    </location>
</feature>
<dbReference type="SUPFAM" id="SSF55979">
    <property type="entry name" value="DNA clamp"/>
    <property type="match status" value="1"/>
</dbReference>
<reference evidence="3" key="1">
    <citation type="submission" date="2024-06" db="EMBL/GenBank/DDBJ databases">
        <title>Multi-omics analyses provide insights into the biosynthesis of the anticancer antibiotic pleurotin in Hohenbuehelia grisea.</title>
        <authorList>
            <person name="Weaver J.A."/>
            <person name="Alberti F."/>
        </authorList>
    </citation>
    <scope>NUCLEOTIDE SEQUENCE [LARGE SCALE GENOMIC DNA]</scope>
    <source>
        <strain evidence="3">T-177</strain>
    </source>
</reference>
<organism evidence="2 3">
    <name type="scientific">Hohenbuehelia grisea</name>
    <dbReference type="NCBI Taxonomy" id="104357"/>
    <lineage>
        <taxon>Eukaryota</taxon>
        <taxon>Fungi</taxon>
        <taxon>Dikarya</taxon>
        <taxon>Basidiomycota</taxon>
        <taxon>Agaricomycotina</taxon>
        <taxon>Agaricomycetes</taxon>
        <taxon>Agaricomycetidae</taxon>
        <taxon>Agaricales</taxon>
        <taxon>Pleurotineae</taxon>
        <taxon>Pleurotaceae</taxon>
        <taxon>Hohenbuehelia</taxon>
    </lineage>
</organism>
<evidence type="ECO:0000313" key="3">
    <source>
        <dbReference type="Proteomes" id="UP001556367"/>
    </source>
</evidence>
<protein>
    <recommendedName>
        <fullName evidence="4">Cell cycle checkpoint control protein</fullName>
    </recommendedName>
</protein>
<dbReference type="Gene3D" id="3.70.10.10">
    <property type="match status" value="1"/>
</dbReference>
<dbReference type="InterPro" id="IPR046938">
    <property type="entry name" value="DNA_clamp_sf"/>
</dbReference>
<feature type="region of interest" description="Disordered" evidence="1">
    <location>
        <begin position="297"/>
        <end position="370"/>
    </location>
</feature>
<dbReference type="PANTHER" id="PTHR15237">
    <property type="entry name" value="DNA REPAIR PROTEIN RAD9"/>
    <property type="match status" value="1"/>
</dbReference>
<proteinExistence type="predicted"/>
<evidence type="ECO:0008006" key="4">
    <source>
        <dbReference type="Google" id="ProtNLM"/>
    </source>
</evidence>
<evidence type="ECO:0000256" key="1">
    <source>
        <dbReference type="SAM" id="MobiDB-lite"/>
    </source>
</evidence>
<dbReference type="Proteomes" id="UP001556367">
    <property type="component" value="Unassembled WGS sequence"/>
</dbReference>
<sequence>MQATLSAFSLKPFTRALACLSKYGDELTINATNDSLSLSATNSSMSAYCRFKYEKAFFSKYSVASQANSTSPEQIINVTGQLLTKPLLSILKHRTVDKSVDKCELTITEGRAASDDEPMDDDLDGLESKLIVRLHCKHGVIKTHRLLLQTPTSLMAPGLPDTRNESRLSIGPKAVKGMIEHFPAARGPKSDPQLIWTFGASEVEVKTLESSLDSRGKAQLATELTISADEFDGYDLFASPITIAFHLREFTATIAFAESMSLPLDLRFTDPTAPLYIDVEGDCTSGLCVISTSNVPGVPSTQHQPSPNPRTSNKTVNLKRRNESMEPGPSKKPMKAVHREENPATSRQASMRPSTSMLPPPLPPSQPAFPARTVKEPLFLPSSSQLSVVDEEAIRQSGLGIEDMNAAELEAMLEGEGEEVAFDFASQRVAEPEPNRGMDANRDHWDMAVDRQDSFELVEDMDMAPTQSRNQQEPIKGFRPLFED</sequence>
<dbReference type="InterPro" id="IPR007268">
    <property type="entry name" value="Rad9/Ddc1"/>
</dbReference>
<dbReference type="EMBL" id="JASNQZ010000006">
    <property type="protein sequence ID" value="KAL0956312.1"/>
    <property type="molecule type" value="Genomic_DNA"/>
</dbReference>
<evidence type="ECO:0000313" key="2">
    <source>
        <dbReference type="EMBL" id="KAL0956312.1"/>
    </source>
</evidence>
<feature type="region of interest" description="Disordered" evidence="1">
    <location>
        <begin position="464"/>
        <end position="484"/>
    </location>
</feature>
<dbReference type="Pfam" id="PF04139">
    <property type="entry name" value="Rad9"/>
    <property type="match status" value="1"/>
</dbReference>
<accession>A0ABR3JLS5</accession>